<protein>
    <submittedName>
        <fullName evidence="1">Uncharacterized protein</fullName>
    </submittedName>
</protein>
<gene>
    <name evidence="1" type="ORF">mPipKuh1_009073</name>
</gene>
<evidence type="ECO:0000313" key="1">
    <source>
        <dbReference type="EMBL" id="KAF6311875.1"/>
    </source>
</evidence>
<sequence length="121" mass="13322">MRMEACGVMLRAAELSPAAPRGTPPLTHLPLPNLAHFSNSLCFVPLPLKRCQEGHCELNWWGHEEGSVPSTTCVTSTQNTALITDTSISCLVPERTSGCKNMCNARTINKAMWPKMMCTYQ</sequence>
<dbReference type="Proteomes" id="UP000558488">
    <property type="component" value="Unassembled WGS sequence"/>
</dbReference>
<name>A0A7J7UG56_PIPKU</name>
<organism evidence="1 2">
    <name type="scientific">Pipistrellus kuhlii</name>
    <name type="common">Kuhl's pipistrelle</name>
    <dbReference type="NCBI Taxonomy" id="59472"/>
    <lineage>
        <taxon>Eukaryota</taxon>
        <taxon>Metazoa</taxon>
        <taxon>Chordata</taxon>
        <taxon>Craniata</taxon>
        <taxon>Vertebrata</taxon>
        <taxon>Euteleostomi</taxon>
        <taxon>Mammalia</taxon>
        <taxon>Eutheria</taxon>
        <taxon>Laurasiatheria</taxon>
        <taxon>Chiroptera</taxon>
        <taxon>Yangochiroptera</taxon>
        <taxon>Vespertilionidae</taxon>
        <taxon>Pipistrellus</taxon>
    </lineage>
</organism>
<keyword evidence="2" id="KW-1185">Reference proteome</keyword>
<dbReference type="AlphaFoldDB" id="A0A7J7UG56"/>
<dbReference type="EMBL" id="JACAGB010000020">
    <property type="protein sequence ID" value="KAF6311875.1"/>
    <property type="molecule type" value="Genomic_DNA"/>
</dbReference>
<reference evidence="1 2" key="1">
    <citation type="journal article" date="2020" name="Nature">
        <title>Six reference-quality genomes reveal evolution of bat adaptations.</title>
        <authorList>
            <person name="Jebb D."/>
            <person name="Huang Z."/>
            <person name="Pippel M."/>
            <person name="Hughes G.M."/>
            <person name="Lavrichenko K."/>
            <person name="Devanna P."/>
            <person name="Winkler S."/>
            <person name="Jermiin L.S."/>
            <person name="Skirmuntt E.C."/>
            <person name="Katzourakis A."/>
            <person name="Burkitt-Gray L."/>
            <person name="Ray D.A."/>
            <person name="Sullivan K.A.M."/>
            <person name="Roscito J.G."/>
            <person name="Kirilenko B.M."/>
            <person name="Davalos L.M."/>
            <person name="Corthals A.P."/>
            <person name="Power M.L."/>
            <person name="Jones G."/>
            <person name="Ransome R.D."/>
            <person name="Dechmann D.K.N."/>
            <person name="Locatelli A.G."/>
            <person name="Puechmaille S.J."/>
            <person name="Fedrigo O."/>
            <person name="Jarvis E.D."/>
            <person name="Hiller M."/>
            <person name="Vernes S.C."/>
            <person name="Myers E.W."/>
            <person name="Teeling E.C."/>
        </authorList>
    </citation>
    <scope>NUCLEOTIDE SEQUENCE [LARGE SCALE GENOMIC DNA]</scope>
    <source>
        <strain evidence="1">MPipKuh1</strain>
        <tissue evidence="1">Flight muscle</tissue>
    </source>
</reference>
<proteinExistence type="predicted"/>
<accession>A0A7J7UG56</accession>
<evidence type="ECO:0000313" key="2">
    <source>
        <dbReference type="Proteomes" id="UP000558488"/>
    </source>
</evidence>
<comment type="caution">
    <text evidence="1">The sequence shown here is derived from an EMBL/GenBank/DDBJ whole genome shotgun (WGS) entry which is preliminary data.</text>
</comment>